<evidence type="ECO:0000313" key="3">
    <source>
        <dbReference type="Proteomes" id="UP000244722"/>
    </source>
</evidence>
<dbReference type="Proteomes" id="UP000244722">
    <property type="component" value="Unassembled WGS sequence"/>
</dbReference>
<evidence type="ECO:0000256" key="1">
    <source>
        <dbReference type="SAM" id="SignalP"/>
    </source>
</evidence>
<organism evidence="2 3">
    <name type="scientific">Tuber borchii</name>
    <name type="common">White truffle</name>
    <dbReference type="NCBI Taxonomy" id="42251"/>
    <lineage>
        <taxon>Eukaryota</taxon>
        <taxon>Fungi</taxon>
        <taxon>Dikarya</taxon>
        <taxon>Ascomycota</taxon>
        <taxon>Pezizomycotina</taxon>
        <taxon>Pezizomycetes</taxon>
        <taxon>Pezizales</taxon>
        <taxon>Tuberaceae</taxon>
        <taxon>Tuber</taxon>
    </lineage>
</organism>
<gene>
    <name evidence="2" type="ORF">B9Z19DRAFT_1065613</name>
</gene>
<comment type="caution">
    <text evidence="2">The sequence shown here is derived from an EMBL/GenBank/DDBJ whole genome shotgun (WGS) entry which is preliminary data.</text>
</comment>
<evidence type="ECO:0000313" key="2">
    <source>
        <dbReference type="EMBL" id="PUU77716.1"/>
    </source>
</evidence>
<protein>
    <submittedName>
        <fullName evidence="2">Uncharacterized protein</fullName>
    </submittedName>
</protein>
<feature type="chain" id="PRO_5015556136" evidence="1">
    <location>
        <begin position="23"/>
        <end position="188"/>
    </location>
</feature>
<keyword evidence="1" id="KW-0732">Signal</keyword>
<reference evidence="2 3" key="1">
    <citation type="submission" date="2017-04" db="EMBL/GenBank/DDBJ databases">
        <title>Draft genome sequence of Tuber borchii Vittad., a whitish edible truffle.</title>
        <authorList>
            <consortium name="DOE Joint Genome Institute"/>
            <person name="Murat C."/>
            <person name="Kuo A."/>
            <person name="Barry K.W."/>
            <person name="Clum A."/>
            <person name="Dockter R.B."/>
            <person name="Fauchery L."/>
            <person name="Iotti M."/>
            <person name="Kohler A."/>
            <person name="Labutti K."/>
            <person name="Lindquist E.A."/>
            <person name="Lipzen A."/>
            <person name="Ohm R.A."/>
            <person name="Wang M."/>
            <person name="Grigoriev I.V."/>
            <person name="Zambonelli A."/>
            <person name="Martin F.M."/>
        </authorList>
    </citation>
    <scope>NUCLEOTIDE SEQUENCE [LARGE SCALE GENOMIC DNA]</scope>
    <source>
        <strain evidence="2 3">Tbo3840</strain>
    </source>
</reference>
<dbReference type="AlphaFoldDB" id="A0A2T6ZQH7"/>
<name>A0A2T6ZQH7_TUBBO</name>
<accession>A0A2T6ZQH7</accession>
<feature type="signal peptide" evidence="1">
    <location>
        <begin position="1"/>
        <end position="22"/>
    </location>
</feature>
<dbReference type="OrthoDB" id="5357079at2759"/>
<keyword evidence="3" id="KW-1185">Reference proteome</keyword>
<proteinExistence type="predicted"/>
<dbReference type="EMBL" id="NESQ01000143">
    <property type="protein sequence ID" value="PUU77716.1"/>
    <property type="molecule type" value="Genomic_DNA"/>
</dbReference>
<sequence length="188" mass="21039">MHPHTLLIIFLHFLGVLGHALALLPSQMTHDPAIDHLFSRIYSIAGQVAPTDPATLNQTRTKILSLLSTFPFQQEITATAHSRQLYCETSWASPEYADVASAMSQLYRRAGQECNSNFGCEAMQGWGSAEIGICGPFGYSWDCKDVGGMAFSIAASCWRDLGIMRVGGRYLFDRWWTWSPADVRVYRR</sequence>